<dbReference type="InterPro" id="IPR009050">
    <property type="entry name" value="Globin-like_sf"/>
</dbReference>
<keyword evidence="7" id="KW-0520">NAD</keyword>
<dbReference type="InterPro" id="IPR012292">
    <property type="entry name" value="Globin/Proto"/>
</dbReference>
<evidence type="ECO:0000256" key="1">
    <source>
        <dbReference type="ARBA" id="ARBA00006401"/>
    </source>
</evidence>
<accession>A0A6P2CF35</accession>
<evidence type="ECO:0000313" key="13">
    <source>
        <dbReference type="EMBL" id="TXG90331.1"/>
    </source>
</evidence>
<dbReference type="SUPFAM" id="SSF63380">
    <property type="entry name" value="Riboflavin synthase domain-like"/>
    <property type="match status" value="1"/>
</dbReference>
<feature type="domain" description="Globin" evidence="11">
    <location>
        <begin position="121"/>
        <end position="260"/>
    </location>
</feature>
<dbReference type="GO" id="GO:0071949">
    <property type="term" value="F:FAD binding"/>
    <property type="evidence" value="ECO:0007669"/>
    <property type="project" value="TreeGrafter"/>
</dbReference>
<dbReference type="GO" id="GO:0020037">
    <property type="term" value="F:heme binding"/>
    <property type="evidence" value="ECO:0007669"/>
    <property type="project" value="InterPro"/>
</dbReference>
<dbReference type="Gene3D" id="2.40.30.10">
    <property type="entry name" value="Translation factors"/>
    <property type="match status" value="1"/>
</dbReference>
<reference evidence="13 14" key="1">
    <citation type="submission" date="2018-07" db="EMBL/GenBank/DDBJ databases">
        <title>Genome sequence of Rhodococcus rhodnii ATCC 35071 from Rhodnius prolixus.</title>
        <authorList>
            <person name="Patel V."/>
            <person name="Vogel K.J."/>
        </authorList>
    </citation>
    <scope>NUCLEOTIDE SEQUENCE [LARGE SCALE GENOMIC DNA]</scope>
    <source>
        <strain evidence="13 14">ATCC 35071</strain>
    </source>
</reference>
<keyword evidence="3" id="KW-0349">Heme</keyword>
<evidence type="ECO:0000259" key="12">
    <source>
        <dbReference type="PROSITE" id="PS51384"/>
    </source>
</evidence>
<dbReference type="EC" id="1.14.12.17" evidence="2"/>
<dbReference type="InterPro" id="IPR039261">
    <property type="entry name" value="FNR_nucleotide-bd"/>
</dbReference>
<dbReference type="GO" id="GO:0005344">
    <property type="term" value="F:oxygen carrier activity"/>
    <property type="evidence" value="ECO:0007669"/>
    <property type="project" value="UniProtKB-KW"/>
</dbReference>
<feature type="region of interest" description="Disordered" evidence="10">
    <location>
        <begin position="1"/>
        <end position="120"/>
    </location>
</feature>
<dbReference type="InterPro" id="IPR017927">
    <property type="entry name" value="FAD-bd_FR_type"/>
</dbReference>
<keyword evidence="4" id="KW-0813">Transport</keyword>
<sequence length="510" mass="55034">MWSPRSHSTASSTDDADAAAGSLSPSTATRSTSACWPDRSTQLPTLPTAPVTGPRAPRAGCDGCSPRHARPRIANSTGTRSPNSRRPRRRGRCSFAPAERSLFHRRPRGSPVSAPTAIPPTLSTSETALLTATLPVVGGAIDEITPAFYRRMFGEHPELLRNLFNRGNQARGAQQRALAASIVTYASAIAAGDGTPPMLSRIAHKHASLGVTEAQYEIVHDCLFAAIVEVLGADVVTPEIAAVWDHVYWLMAADLIRAEKELYRQSNVEPGDVFCVARVTNRASDGHDRAVFTLESDDIARPLRSYRGGQYISLGVHLPDGARQLRQFSLVGDGRPERYVVAVERAGGDGRPDGEVSNFLLDHVFAGDLVDVTVPFGELTLDGTGHSPLVMVAAGIGITPMLAMLHELAEHDRDRSVHVLHVCESSDTQPLRRELLGALGGLGNATLTGTAALDPDRLRAVATIDDAHVFLCGGTRFLQGVRDDLRRWNVPEERTHYELFGPNDWLLGTN</sequence>
<gene>
    <name evidence="13" type="ORF">DW322_08960</name>
</gene>
<evidence type="ECO:0000256" key="7">
    <source>
        <dbReference type="ARBA" id="ARBA00023027"/>
    </source>
</evidence>
<feature type="compositionally biased region" description="Basic residues" evidence="10">
    <location>
        <begin position="83"/>
        <end position="92"/>
    </location>
</feature>
<dbReference type="PANTHER" id="PTHR43396">
    <property type="entry name" value="FLAVOHEMOPROTEIN"/>
    <property type="match status" value="1"/>
</dbReference>
<dbReference type="InterPro" id="IPR017938">
    <property type="entry name" value="Riboflavin_synthase-like_b-brl"/>
</dbReference>
<evidence type="ECO:0000259" key="11">
    <source>
        <dbReference type="PROSITE" id="PS01033"/>
    </source>
</evidence>
<proteinExistence type="inferred from homology"/>
<evidence type="ECO:0000256" key="6">
    <source>
        <dbReference type="ARBA" id="ARBA00023004"/>
    </source>
</evidence>
<organism evidence="13 14">
    <name type="scientific">Rhodococcus rhodnii</name>
    <dbReference type="NCBI Taxonomy" id="38312"/>
    <lineage>
        <taxon>Bacteria</taxon>
        <taxon>Bacillati</taxon>
        <taxon>Actinomycetota</taxon>
        <taxon>Actinomycetes</taxon>
        <taxon>Mycobacteriales</taxon>
        <taxon>Nocardiaceae</taxon>
        <taxon>Rhodococcus</taxon>
    </lineage>
</organism>
<evidence type="ECO:0000256" key="5">
    <source>
        <dbReference type="ARBA" id="ARBA00022723"/>
    </source>
</evidence>
<dbReference type="InterPro" id="IPR001433">
    <property type="entry name" value="OxRdtase_FAD/NAD-bd"/>
</dbReference>
<feature type="domain" description="FAD-binding FR-type" evidence="12">
    <location>
        <begin position="266"/>
        <end position="382"/>
    </location>
</feature>
<keyword evidence="4" id="KW-0561">Oxygen transport</keyword>
<dbReference type="PROSITE" id="PS51384">
    <property type="entry name" value="FAD_FR"/>
    <property type="match status" value="1"/>
</dbReference>
<dbReference type="EMBL" id="QRCM01000001">
    <property type="protein sequence ID" value="TXG90331.1"/>
    <property type="molecule type" value="Genomic_DNA"/>
</dbReference>
<evidence type="ECO:0000313" key="14">
    <source>
        <dbReference type="Proteomes" id="UP000471120"/>
    </source>
</evidence>
<keyword evidence="6" id="KW-0408">Iron</keyword>
<dbReference type="SUPFAM" id="SSF52343">
    <property type="entry name" value="Ferredoxin reductase-like, C-terminal NADP-linked domain"/>
    <property type="match status" value="1"/>
</dbReference>
<dbReference type="CDD" id="cd14782">
    <property type="entry name" value="FHb-globin_2"/>
    <property type="match status" value="1"/>
</dbReference>
<feature type="compositionally biased region" description="Polar residues" evidence="10">
    <location>
        <begin position="23"/>
        <end position="45"/>
    </location>
</feature>
<dbReference type="SUPFAM" id="SSF46458">
    <property type="entry name" value="Globin-like"/>
    <property type="match status" value="1"/>
</dbReference>
<dbReference type="PANTHER" id="PTHR43396:SF3">
    <property type="entry name" value="FLAVOHEMOPROTEIN"/>
    <property type="match status" value="1"/>
</dbReference>
<evidence type="ECO:0000256" key="2">
    <source>
        <dbReference type="ARBA" id="ARBA00012229"/>
    </source>
</evidence>
<dbReference type="GO" id="GO:0019825">
    <property type="term" value="F:oxygen binding"/>
    <property type="evidence" value="ECO:0007669"/>
    <property type="project" value="InterPro"/>
</dbReference>
<dbReference type="GO" id="GO:0008941">
    <property type="term" value="F:nitric oxide dioxygenase NAD(P)H activity"/>
    <property type="evidence" value="ECO:0007669"/>
    <property type="project" value="UniProtKB-EC"/>
</dbReference>
<evidence type="ECO:0000256" key="10">
    <source>
        <dbReference type="SAM" id="MobiDB-lite"/>
    </source>
</evidence>
<dbReference type="GO" id="GO:0046872">
    <property type="term" value="F:metal ion binding"/>
    <property type="evidence" value="ECO:0007669"/>
    <property type="project" value="UniProtKB-KW"/>
</dbReference>
<evidence type="ECO:0000256" key="8">
    <source>
        <dbReference type="ARBA" id="ARBA00048649"/>
    </source>
</evidence>
<dbReference type="Gene3D" id="1.10.490.10">
    <property type="entry name" value="Globins"/>
    <property type="match status" value="1"/>
</dbReference>
<dbReference type="PROSITE" id="PS01033">
    <property type="entry name" value="GLOBIN"/>
    <property type="match status" value="1"/>
</dbReference>
<keyword evidence="5" id="KW-0479">Metal-binding</keyword>
<name>A0A6P2CF35_9NOCA</name>
<evidence type="ECO:0000256" key="9">
    <source>
        <dbReference type="ARBA" id="ARBA00049433"/>
    </source>
</evidence>
<dbReference type="InterPro" id="IPR000971">
    <property type="entry name" value="Globin"/>
</dbReference>
<dbReference type="GO" id="GO:0071500">
    <property type="term" value="P:cellular response to nitrosative stress"/>
    <property type="evidence" value="ECO:0007669"/>
    <property type="project" value="TreeGrafter"/>
</dbReference>
<dbReference type="GO" id="GO:0046210">
    <property type="term" value="P:nitric oxide catabolic process"/>
    <property type="evidence" value="ECO:0007669"/>
    <property type="project" value="TreeGrafter"/>
</dbReference>
<evidence type="ECO:0000256" key="3">
    <source>
        <dbReference type="ARBA" id="ARBA00022617"/>
    </source>
</evidence>
<dbReference type="AlphaFoldDB" id="A0A6P2CF35"/>
<dbReference type="Pfam" id="PF00042">
    <property type="entry name" value="Globin"/>
    <property type="match status" value="1"/>
</dbReference>
<comment type="catalytic activity">
    <reaction evidence="8">
        <text>2 nitric oxide + NADH + 2 O2 = 2 nitrate + NAD(+) + H(+)</text>
        <dbReference type="Rhea" id="RHEA:19469"/>
        <dbReference type="ChEBI" id="CHEBI:15378"/>
        <dbReference type="ChEBI" id="CHEBI:15379"/>
        <dbReference type="ChEBI" id="CHEBI:16480"/>
        <dbReference type="ChEBI" id="CHEBI:17632"/>
        <dbReference type="ChEBI" id="CHEBI:57540"/>
        <dbReference type="ChEBI" id="CHEBI:57945"/>
        <dbReference type="EC" id="1.14.12.17"/>
    </reaction>
</comment>
<dbReference type="Gene3D" id="3.40.50.80">
    <property type="entry name" value="Nucleotide-binding domain of ferredoxin-NADP reductase (FNR) module"/>
    <property type="match status" value="1"/>
</dbReference>
<evidence type="ECO:0000256" key="4">
    <source>
        <dbReference type="ARBA" id="ARBA00022621"/>
    </source>
</evidence>
<comment type="caution">
    <text evidence="13">The sequence shown here is derived from an EMBL/GenBank/DDBJ whole genome shotgun (WGS) entry which is preliminary data.</text>
</comment>
<dbReference type="Proteomes" id="UP000471120">
    <property type="component" value="Unassembled WGS sequence"/>
</dbReference>
<comment type="catalytic activity">
    <reaction evidence="9">
        <text>2 nitric oxide + NADPH + 2 O2 = 2 nitrate + NADP(+) + H(+)</text>
        <dbReference type="Rhea" id="RHEA:19465"/>
        <dbReference type="ChEBI" id="CHEBI:15378"/>
        <dbReference type="ChEBI" id="CHEBI:15379"/>
        <dbReference type="ChEBI" id="CHEBI:16480"/>
        <dbReference type="ChEBI" id="CHEBI:17632"/>
        <dbReference type="ChEBI" id="CHEBI:57783"/>
        <dbReference type="ChEBI" id="CHEBI:58349"/>
        <dbReference type="EC" id="1.14.12.17"/>
    </reaction>
</comment>
<protein>
    <recommendedName>
        <fullName evidence="2">nitric oxide dioxygenase</fullName>
        <ecNumber evidence="2">1.14.12.17</ecNumber>
    </recommendedName>
</protein>
<comment type="similarity">
    <text evidence="1">In the C-terminal section; belongs to the flavoprotein pyridine nucleotide cytochrome reductase family.</text>
</comment>
<dbReference type="Pfam" id="PF00175">
    <property type="entry name" value="NAD_binding_1"/>
    <property type="match status" value="1"/>
</dbReference>